<organism evidence="18 19">
    <name type="scientific">Candidatus Kutchimonas denitrificans</name>
    <dbReference type="NCBI Taxonomy" id="3056748"/>
    <lineage>
        <taxon>Bacteria</taxon>
        <taxon>Pseudomonadati</taxon>
        <taxon>Gemmatimonadota</taxon>
        <taxon>Gemmatimonadia</taxon>
        <taxon>Candidatus Palauibacterales</taxon>
        <taxon>Candidatus Palauibacteraceae</taxon>
        <taxon>Candidatus Kutchimonas</taxon>
    </lineage>
</organism>
<feature type="binding site" evidence="15">
    <location>
        <position position="286"/>
    </location>
    <ligand>
        <name>Mg(2+)</name>
        <dbReference type="ChEBI" id="CHEBI:18420"/>
        <label>1</label>
    </ligand>
</feature>
<dbReference type="AlphaFoldDB" id="A0AAE5CDC4"/>
<dbReference type="GO" id="GO:0005829">
    <property type="term" value="C:cytosol"/>
    <property type="evidence" value="ECO:0007669"/>
    <property type="project" value="TreeGrafter"/>
</dbReference>
<dbReference type="InterPro" id="IPR011761">
    <property type="entry name" value="ATP-grasp"/>
</dbReference>
<dbReference type="PANTHER" id="PTHR23132">
    <property type="entry name" value="D-ALANINE--D-ALANINE LIGASE"/>
    <property type="match status" value="1"/>
</dbReference>
<evidence type="ECO:0000256" key="9">
    <source>
        <dbReference type="ARBA" id="ARBA00022960"/>
    </source>
</evidence>
<evidence type="ECO:0000259" key="17">
    <source>
        <dbReference type="PROSITE" id="PS50975"/>
    </source>
</evidence>
<feature type="binding site" evidence="15">
    <location>
        <position position="299"/>
    </location>
    <ligand>
        <name>Mg(2+)</name>
        <dbReference type="ChEBI" id="CHEBI:18420"/>
        <label>1</label>
    </ligand>
</feature>
<comment type="similarity">
    <text evidence="3 13">Belongs to the D-alanine--D-alanine ligase family.</text>
</comment>
<dbReference type="SUPFAM" id="SSF56059">
    <property type="entry name" value="Glutathione synthetase ATP-binding domain-like"/>
    <property type="match status" value="1"/>
</dbReference>
<accession>A0AAE5CDC4</accession>
<dbReference type="PIRSF" id="PIRSF039102">
    <property type="entry name" value="Ddl/VanB"/>
    <property type="match status" value="1"/>
</dbReference>
<keyword evidence="5 13" id="KW-0963">Cytoplasm</keyword>
<dbReference type="Gene3D" id="3.30.1490.20">
    <property type="entry name" value="ATP-grasp fold, A domain"/>
    <property type="match status" value="1"/>
</dbReference>
<dbReference type="PANTHER" id="PTHR23132:SF23">
    <property type="entry name" value="D-ALANINE--D-ALANINE LIGASE B"/>
    <property type="match status" value="1"/>
</dbReference>
<gene>
    <name evidence="13" type="primary">ddl</name>
    <name evidence="18" type="ORF">GWO12_10450</name>
</gene>
<comment type="function">
    <text evidence="13">Cell wall formation.</text>
</comment>
<name>A0AAE5CDC4_9BACT</name>
<keyword evidence="6 13" id="KW-0436">Ligase</keyword>
<keyword evidence="11 13" id="KW-0961">Cell wall biogenesis/degradation</keyword>
<dbReference type="InterPro" id="IPR011095">
    <property type="entry name" value="Dala_Dala_lig_C"/>
</dbReference>
<feature type="active site" evidence="14">
    <location>
        <position position="179"/>
    </location>
</feature>
<feature type="binding site" evidence="15">
    <location>
        <position position="299"/>
    </location>
    <ligand>
        <name>Mg(2+)</name>
        <dbReference type="ChEBI" id="CHEBI:18420"/>
        <label>2</label>
    </ligand>
</feature>
<sequence length="348" mass="36570">MGPGRVKIAVLTGGSSAERDVSLATGTEIARALRANEHEVIAIDAAGGKLLDLDDGAASGIGRRPPGRDELAGLSERGLASELERLPAFAGTDVVFVALHGGAGEDGRVQALLDLVGVPYTGSGPLGSALAMDKLVSKELFIGANVPTPPWLVGPVDAGEVESALGGFPVVVKPAHEGSTVGVSVVRRPADLEEALARASAFQGPPLIERFIPGRELAVGVLGEKALPVVEIRPQHEIFDYECKYTKGMSEYETPAPIEPEIAESARSLAEAAHRILRLSAYCRVDFRLDPDGGLWCLEANSLPGMTPTSLVPKAARATGMSFEELCERIVQLALERPGTPREHWGLG</sequence>
<evidence type="ECO:0000256" key="2">
    <source>
        <dbReference type="ARBA" id="ARBA00004496"/>
    </source>
</evidence>
<comment type="pathway">
    <text evidence="13">Cell wall biogenesis; peptidoglycan biosynthesis.</text>
</comment>
<dbReference type="GO" id="GO:0008716">
    <property type="term" value="F:D-alanine-D-alanine ligase activity"/>
    <property type="evidence" value="ECO:0007669"/>
    <property type="project" value="UniProtKB-UniRule"/>
</dbReference>
<feature type="domain" description="ATP-grasp" evidence="17">
    <location>
        <begin position="138"/>
        <end position="332"/>
    </location>
</feature>
<dbReference type="SUPFAM" id="SSF52440">
    <property type="entry name" value="PreATP-grasp domain"/>
    <property type="match status" value="1"/>
</dbReference>
<keyword evidence="9 13" id="KW-0133">Cell shape</keyword>
<evidence type="ECO:0000256" key="10">
    <source>
        <dbReference type="ARBA" id="ARBA00022984"/>
    </source>
</evidence>
<dbReference type="Gene3D" id="3.40.50.20">
    <property type="match status" value="1"/>
</dbReference>
<dbReference type="InterPro" id="IPR005905">
    <property type="entry name" value="D_ala_D_ala"/>
</dbReference>
<evidence type="ECO:0000256" key="5">
    <source>
        <dbReference type="ARBA" id="ARBA00022490"/>
    </source>
</evidence>
<comment type="catalytic activity">
    <reaction evidence="12 13">
        <text>2 D-alanine + ATP = D-alanyl-D-alanine + ADP + phosphate + H(+)</text>
        <dbReference type="Rhea" id="RHEA:11224"/>
        <dbReference type="ChEBI" id="CHEBI:15378"/>
        <dbReference type="ChEBI" id="CHEBI:30616"/>
        <dbReference type="ChEBI" id="CHEBI:43474"/>
        <dbReference type="ChEBI" id="CHEBI:57416"/>
        <dbReference type="ChEBI" id="CHEBI:57822"/>
        <dbReference type="ChEBI" id="CHEBI:456216"/>
        <dbReference type="EC" id="6.3.2.4"/>
    </reaction>
</comment>
<evidence type="ECO:0000256" key="11">
    <source>
        <dbReference type="ARBA" id="ARBA00023316"/>
    </source>
</evidence>
<dbReference type="GO" id="GO:0046872">
    <property type="term" value="F:metal ion binding"/>
    <property type="evidence" value="ECO:0007669"/>
    <property type="project" value="UniProtKB-KW"/>
</dbReference>
<dbReference type="GO" id="GO:0009252">
    <property type="term" value="P:peptidoglycan biosynthetic process"/>
    <property type="evidence" value="ECO:0007669"/>
    <property type="project" value="UniProtKB-UniRule"/>
</dbReference>
<dbReference type="NCBIfam" id="NF002378">
    <property type="entry name" value="PRK01372.1"/>
    <property type="match status" value="1"/>
</dbReference>
<evidence type="ECO:0000256" key="15">
    <source>
        <dbReference type="PIRSR" id="PIRSR039102-3"/>
    </source>
</evidence>
<proteinExistence type="inferred from homology"/>
<keyword evidence="15" id="KW-0460">Magnesium</keyword>
<evidence type="ECO:0000256" key="6">
    <source>
        <dbReference type="ARBA" id="ARBA00022598"/>
    </source>
</evidence>
<keyword evidence="7 16" id="KW-0547">Nucleotide-binding</keyword>
<dbReference type="NCBIfam" id="TIGR01205">
    <property type="entry name" value="D_ala_D_alaTIGR"/>
    <property type="match status" value="1"/>
</dbReference>
<feature type="active site" evidence="14">
    <location>
        <position position="18"/>
    </location>
</feature>
<dbReference type="Gene3D" id="3.30.470.20">
    <property type="entry name" value="ATP-grasp fold, B domain"/>
    <property type="match status" value="1"/>
</dbReference>
<evidence type="ECO:0000256" key="7">
    <source>
        <dbReference type="ARBA" id="ARBA00022741"/>
    </source>
</evidence>
<dbReference type="InterPro" id="IPR000291">
    <property type="entry name" value="D-Ala_lig_Van_CS"/>
</dbReference>
<evidence type="ECO:0000256" key="3">
    <source>
        <dbReference type="ARBA" id="ARBA00010871"/>
    </source>
</evidence>
<dbReference type="GO" id="GO:0071555">
    <property type="term" value="P:cell wall organization"/>
    <property type="evidence" value="ECO:0007669"/>
    <property type="project" value="UniProtKB-KW"/>
</dbReference>
<keyword evidence="15" id="KW-0479">Metal-binding</keyword>
<feature type="active site" evidence="14">
    <location>
        <position position="310"/>
    </location>
</feature>
<dbReference type="InterPro" id="IPR011127">
    <property type="entry name" value="Dala_Dala_lig_N"/>
</dbReference>
<evidence type="ECO:0000256" key="4">
    <source>
        <dbReference type="ARBA" id="ARBA00012216"/>
    </source>
</evidence>
<reference evidence="18 19" key="1">
    <citation type="submission" date="2020-01" db="EMBL/GenBank/DDBJ databases">
        <title>Genomes assembled from Gulf of Kutch pelagic sediment metagenomes.</title>
        <authorList>
            <person name="Chandrashekar M."/>
            <person name="Mahajan M.S."/>
            <person name="Dave K.J."/>
            <person name="Vatsa P."/>
            <person name="Nathani N.M."/>
        </authorList>
    </citation>
    <scope>NUCLEOTIDE SEQUENCE [LARGE SCALE GENOMIC DNA]</scope>
    <source>
        <strain evidence="18">KS3-K002</strain>
    </source>
</reference>
<comment type="cofactor">
    <cofactor evidence="15">
        <name>Mg(2+)</name>
        <dbReference type="ChEBI" id="CHEBI:18420"/>
    </cofactor>
    <cofactor evidence="15">
        <name>Mn(2+)</name>
        <dbReference type="ChEBI" id="CHEBI:29035"/>
    </cofactor>
    <text evidence="15">Binds 2 magnesium or manganese ions per subunit.</text>
</comment>
<dbReference type="InterPro" id="IPR016185">
    <property type="entry name" value="PreATP-grasp_dom_sf"/>
</dbReference>
<dbReference type="Proteomes" id="UP000702544">
    <property type="component" value="Unassembled WGS sequence"/>
</dbReference>
<keyword evidence="10 13" id="KW-0573">Peptidoglycan synthesis</keyword>
<dbReference type="GO" id="GO:0005524">
    <property type="term" value="F:ATP binding"/>
    <property type="evidence" value="ECO:0007669"/>
    <property type="project" value="UniProtKB-UniRule"/>
</dbReference>
<dbReference type="EMBL" id="JAACAK010000083">
    <property type="protein sequence ID" value="NIR75509.1"/>
    <property type="molecule type" value="Genomic_DNA"/>
</dbReference>
<evidence type="ECO:0000256" key="13">
    <source>
        <dbReference type="HAMAP-Rule" id="MF_00047"/>
    </source>
</evidence>
<evidence type="ECO:0000256" key="14">
    <source>
        <dbReference type="PIRSR" id="PIRSR039102-1"/>
    </source>
</evidence>
<dbReference type="PROSITE" id="PS00843">
    <property type="entry name" value="DALA_DALA_LIGASE_1"/>
    <property type="match status" value="1"/>
</dbReference>
<protein>
    <recommendedName>
        <fullName evidence="4 13">D-alanine--D-alanine ligase</fullName>
        <ecNumber evidence="4 13">6.3.2.4</ecNumber>
    </recommendedName>
    <alternativeName>
        <fullName evidence="13">D-Ala-D-Ala ligase</fullName>
    </alternativeName>
    <alternativeName>
        <fullName evidence="13">D-alanylalanine synthetase</fullName>
    </alternativeName>
</protein>
<evidence type="ECO:0000256" key="8">
    <source>
        <dbReference type="ARBA" id="ARBA00022840"/>
    </source>
</evidence>
<dbReference type="HAMAP" id="MF_00047">
    <property type="entry name" value="Dala_Dala_lig"/>
    <property type="match status" value="1"/>
</dbReference>
<dbReference type="InterPro" id="IPR013815">
    <property type="entry name" value="ATP_grasp_subdomain_1"/>
</dbReference>
<dbReference type="GO" id="GO:0008360">
    <property type="term" value="P:regulation of cell shape"/>
    <property type="evidence" value="ECO:0007669"/>
    <property type="project" value="UniProtKB-KW"/>
</dbReference>
<evidence type="ECO:0000256" key="16">
    <source>
        <dbReference type="PROSITE-ProRule" id="PRU00409"/>
    </source>
</evidence>
<dbReference type="EC" id="6.3.2.4" evidence="4 13"/>
<evidence type="ECO:0000256" key="1">
    <source>
        <dbReference type="ARBA" id="ARBA00001936"/>
    </source>
</evidence>
<dbReference type="Pfam" id="PF01820">
    <property type="entry name" value="Dala_Dala_lig_N"/>
    <property type="match status" value="1"/>
</dbReference>
<keyword evidence="15" id="KW-0464">Manganese</keyword>
<feature type="binding site" evidence="15">
    <location>
        <position position="301"/>
    </location>
    <ligand>
        <name>Mg(2+)</name>
        <dbReference type="ChEBI" id="CHEBI:18420"/>
        <label>2</label>
    </ligand>
</feature>
<dbReference type="Pfam" id="PF07478">
    <property type="entry name" value="Dala_Dala_lig_C"/>
    <property type="match status" value="1"/>
</dbReference>
<evidence type="ECO:0000313" key="19">
    <source>
        <dbReference type="Proteomes" id="UP000702544"/>
    </source>
</evidence>
<comment type="cofactor">
    <cofactor evidence="1">
        <name>Mn(2+)</name>
        <dbReference type="ChEBI" id="CHEBI:29035"/>
    </cofactor>
</comment>
<dbReference type="PROSITE" id="PS50975">
    <property type="entry name" value="ATP_GRASP"/>
    <property type="match status" value="1"/>
</dbReference>
<comment type="caution">
    <text evidence="18">The sequence shown here is derived from an EMBL/GenBank/DDBJ whole genome shotgun (WGS) entry which is preliminary data.</text>
</comment>
<comment type="subcellular location">
    <subcellularLocation>
        <location evidence="2 13">Cytoplasm</location>
    </subcellularLocation>
</comment>
<keyword evidence="8 16" id="KW-0067">ATP-binding</keyword>
<dbReference type="PROSITE" id="PS00844">
    <property type="entry name" value="DALA_DALA_LIGASE_2"/>
    <property type="match status" value="1"/>
</dbReference>
<evidence type="ECO:0000313" key="18">
    <source>
        <dbReference type="EMBL" id="NIR75509.1"/>
    </source>
</evidence>
<evidence type="ECO:0000256" key="12">
    <source>
        <dbReference type="ARBA" id="ARBA00047614"/>
    </source>
</evidence>